<dbReference type="InterPro" id="IPR047640">
    <property type="entry name" value="RpiR-like"/>
</dbReference>
<proteinExistence type="predicted"/>
<dbReference type="GO" id="GO:0097367">
    <property type="term" value="F:carbohydrate derivative binding"/>
    <property type="evidence" value="ECO:0007669"/>
    <property type="project" value="InterPro"/>
</dbReference>
<name>A0A379AEW6_ENTAG</name>
<dbReference type="Proteomes" id="UP000254640">
    <property type="component" value="Unassembled WGS sequence"/>
</dbReference>
<organism evidence="2 3">
    <name type="scientific">Enterobacter agglomerans</name>
    <name type="common">Erwinia herbicola</name>
    <name type="synonym">Pantoea agglomerans</name>
    <dbReference type="NCBI Taxonomy" id="549"/>
    <lineage>
        <taxon>Bacteria</taxon>
        <taxon>Pseudomonadati</taxon>
        <taxon>Pseudomonadota</taxon>
        <taxon>Gammaproteobacteria</taxon>
        <taxon>Enterobacterales</taxon>
        <taxon>Erwiniaceae</taxon>
        <taxon>Pantoea</taxon>
        <taxon>Pantoea agglomerans group</taxon>
    </lineage>
</organism>
<reference evidence="2 3" key="1">
    <citation type="submission" date="2018-06" db="EMBL/GenBank/DDBJ databases">
        <authorList>
            <consortium name="Pathogen Informatics"/>
            <person name="Doyle S."/>
        </authorList>
    </citation>
    <scope>NUCLEOTIDE SEQUENCE [LARGE SCALE GENOMIC DNA]</scope>
    <source>
        <strain evidence="2 3">NCTC9381</strain>
    </source>
</reference>
<evidence type="ECO:0000313" key="2">
    <source>
        <dbReference type="EMBL" id="SUB16386.1"/>
    </source>
</evidence>
<evidence type="ECO:0000259" key="1">
    <source>
        <dbReference type="PROSITE" id="PS51071"/>
    </source>
</evidence>
<dbReference type="AlphaFoldDB" id="A0A379AEW6"/>
<dbReference type="InterPro" id="IPR036388">
    <property type="entry name" value="WH-like_DNA-bd_sf"/>
</dbReference>
<sequence length="74" mass="8257">MNMLEKIEAQFAALSNAEQKVARQILAAPQAAMHSSIATLAREACVSEPTVNRFCHRLARAAFPTLSCNWRRAW</sequence>
<dbReference type="PANTHER" id="PTHR30514:SF1">
    <property type="entry name" value="HTH-TYPE TRANSCRIPTIONAL REGULATOR HEXR-RELATED"/>
    <property type="match status" value="1"/>
</dbReference>
<feature type="domain" description="HTH rpiR-type" evidence="1">
    <location>
        <begin position="1"/>
        <end position="74"/>
    </location>
</feature>
<dbReference type="Pfam" id="PF01418">
    <property type="entry name" value="HTH_6"/>
    <property type="match status" value="1"/>
</dbReference>
<dbReference type="SUPFAM" id="SSF46689">
    <property type="entry name" value="Homeodomain-like"/>
    <property type="match status" value="1"/>
</dbReference>
<protein>
    <submittedName>
        <fullName evidence="2">DNA-binding transcriptional regulator HexR</fullName>
    </submittedName>
</protein>
<gene>
    <name evidence="2" type="ORF">NCTC9381_02290</name>
</gene>
<keyword evidence="2" id="KW-0238">DNA-binding</keyword>
<dbReference type="PROSITE" id="PS51071">
    <property type="entry name" value="HTH_RPIR"/>
    <property type="match status" value="1"/>
</dbReference>
<dbReference type="GO" id="GO:0003700">
    <property type="term" value="F:DNA-binding transcription factor activity"/>
    <property type="evidence" value="ECO:0007669"/>
    <property type="project" value="InterPro"/>
</dbReference>
<dbReference type="GO" id="GO:0003677">
    <property type="term" value="F:DNA binding"/>
    <property type="evidence" value="ECO:0007669"/>
    <property type="project" value="UniProtKB-KW"/>
</dbReference>
<evidence type="ECO:0000313" key="3">
    <source>
        <dbReference type="Proteomes" id="UP000254640"/>
    </source>
</evidence>
<dbReference type="Gene3D" id="1.10.10.10">
    <property type="entry name" value="Winged helix-like DNA-binding domain superfamily/Winged helix DNA-binding domain"/>
    <property type="match status" value="1"/>
</dbReference>
<dbReference type="EMBL" id="UGSO01000001">
    <property type="protein sequence ID" value="SUB16386.1"/>
    <property type="molecule type" value="Genomic_DNA"/>
</dbReference>
<keyword evidence="3" id="KW-1185">Reference proteome</keyword>
<dbReference type="InterPro" id="IPR000281">
    <property type="entry name" value="HTH_RpiR"/>
</dbReference>
<accession>A0A379AEW6</accession>
<dbReference type="InterPro" id="IPR009057">
    <property type="entry name" value="Homeodomain-like_sf"/>
</dbReference>
<dbReference type="PANTHER" id="PTHR30514">
    <property type="entry name" value="GLUCOKINASE"/>
    <property type="match status" value="1"/>
</dbReference>